<gene>
    <name evidence="1" type="ORF">AVDCRST_MAG57-51</name>
</gene>
<evidence type="ECO:0000313" key="1">
    <source>
        <dbReference type="EMBL" id="CAA9210117.1"/>
    </source>
</evidence>
<dbReference type="AlphaFoldDB" id="A0A6J4H375"/>
<sequence length="52" mass="5806">MSTPHHPTQIYVHPTNHPRCLRHDASMAACDDCRAARRARVSDRRQAAATAP</sequence>
<protein>
    <submittedName>
        <fullName evidence="1">Uncharacterized protein</fullName>
    </submittedName>
</protein>
<accession>A0A6J4H375</accession>
<name>A0A6J4H375_9ACTN</name>
<proteinExistence type="predicted"/>
<reference evidence="1" key="1">
    <citation type="submission" date="2020-02" db="EMBL/GenBank/DDBJ databases">
        <authorList>
            <person name="Meier V. D."/>
        </authorList>
    </citation>
    <scope>NUCLEOTIDE SEQUENCE</scope>
    <source>
        <strain evidence="1">AVDCRST_MAG57</strain>
    </source>
</reference>
<organism evidence="1">
    <name type="scientific">uncultured Blastococcus sp</name>
    <dbReference type="NCBI Taxonomy" id="217144"/>
    <lineage>
        <taxon>Bacteria</taxon>
        <taxon>Bacillati</taxon>
        <taxon>Actinomycetota</taxon>
        <taxon>Actinomycetes</taxon>
        <taxon>Geodermatophilales</taxon>
        <taxon>Geodermatophilaceae</taxon>
        <taxon>Blastococcus</taxon>
        <taxon>environmental samples</taxon>
    </lineage>
</organism>
<dbReference type="EMBL" id="CADCTI010000006">
    <property type="protein sequence ID" value="CAA9210117.1"/>
    <property type="molecule type" value="Genomic_DNA"/>
</dbReference>